<dbReference type="PROSITE" id="PS51354">
    <property type="entry name" value="GLUTAREDOXIN_2"/>
    <property type="match status" value="1"/>
</dbReference>
<dbReference type="Pfam" id="PF00462">
    <property type="entry name" value="Glutaredoxin"/>
    <property type="match status" value="1"/>
</dbReference>
<keyword evidence="3" id="KW-1185">Reference proteome</keyword>
<dbReference type="InterPro" id="IPR036249">
    <property type="entry name" value="Thioredoxin-like_sf"/>
</dbReference>
<reference evidence="2 3" key="1">
    <citation type="journal article" date="2004" name="Extremophiles">
        <title>Halobacillus locisalis sp. nov., a halophilic bacterium isolated from a marine solar saltern of the Yellow Sea in Korea.</title>
        <authorList>
            <person name="Yoon J.H."/>
            <person name="Kang K.H."/>
            <person name="Oh T.K."/>
            <person name="Park Y.H."/>
        </authorList>
    </citation>
    <scope>NUCLEOTIDE SEQUENCE [LARGE SCALE GENOMIC DNA]</scope>
    <source>
        <strain evidence="2 3">KCTC 3788</strain>
    </source>
</reference>
<dbReference type="Gene3D" id="3.40.30.10">
    <property type="entry name" value="Glutaredoxin"/>
    <property type="match status" value="1"/>
</dbReference>
<protein>
    <submittedName>
        <fullName evidence="2">Glutaredoxin family protein</fullName>
    </submittedName>
</protein>
<evidence type="ECO:0000259" key="1">
    <source>
        <dbReference type="Pfam" id="PF00462"/>
    </source>
</evidence>
<dbReference type="InterPro" id="IPR002109">
    <property type="entry name" value="Glutaredoxin"/>
</dbReference>
<dbReference type="CDD" id="cd02976">
    <property type="entry name" value="NrdH"/>
    <property type="match status" value="1"/>
</dbReference>
<dbReference type="RefSeq" id="WP_181473834.1">
    <property type="nucleotide sequence ID" value="NZ_JACEFG010000004.1"/>
</dbReference>
<dbReference type="AlphaFoldDB" id="A0A838CXX4"/>
<gene>
    <name evidence="2" type="ORF">H0266_17980</name>
</gene>
<sequence length="92" mass="10816">MSDSNVVVYTSRDCNKCDLLISKFSDWNIDFEERNISDNREYFKELQRNKVYGTPATFIDGEKILGFQEGKLRRKLGVSYEFQENQGEINFS</sequence>
<accession>A0A838CXX4</accession>
<name>A0A838CXX4_9BACI</name>
<evidence type="ECO:0000313" key="3">
    <source>
        <dbReference type="Proteomes" id="UP000571017"/>
    </source>
</evidence>
<feature type="domain" description="Glutaredoxin" evidence="1">
    <location>
        <begin position="6"/>
        <end position="63"/>
    </location>
</feature>
<evidence type="ECO:0000313" key="2">
    <source>
        <dbReference type="EMBL" id="MBA2176783.1"/>
    </source>
</evidence>
<proteinExistence type="predicted"/>
<organism evidence="2 3">
    <name type="scientific">Halobacillus locisalis</name>
    <dbReference type="NCBI Taxonomy" id="220753"/>
    <lineage>
        <taxon>Bacteria</taxon>
        <taxon>Bacillati</taxon>
        <taxon>Bacillota</taxon>
        <taxon>Bacilli</taxon>
        <taxon>Bacillales</taxon>
        <taxon>Bacillaceae</taxon>
        <taxon>Halobacillus</taxon>
    </lineage>
</organism>
<comment type="caution">
    <text evidence="2">The sequence shown here is derived from an EMBL/GenBank/DDBJ whole genome shotgun (WGS) entry which is preliminary data.</text>
</comment>
<dbReference type="EMBL" id="JACEFG010000004">
    <property type="protein sequence ID" value="MBA2176783.1"/>
    <property type="molecule type" value="Genomic_DNA"/>
</dbReference>
<dbReference type="Proteomes" id="UP000571017">
    <property type="component" value="Unassembled WGS sequence"/>
</dbReference>
<dbReference type="SUPFAM" id="SSF52833">
    <property type="entry name" value="Thioredoxin-like"/>
    <property type="match status" value="1"/>
</dbReference>